<evidence type="ECO:0000256" key="2">
    <source>
        <dbReference type="ARBA" id="ARBA00008684"/>
    </source>
</evidence>
<dbReference type="PROSITE" id="PS50011">
    <property type="entry name" value="PROTEIN_KINASE_DOM"/>
    <property type="match status" value="1"/>
</dbReference>
<protein>
    <submittedName>
        <fullName evidence="18">Leucine-rich receptor-like protein kinase family protein</fullName>
    </submittedName>
</protein>
<keyword evidence="7" id="KW-0677">Repeat</keyword>
<dbReference type="InterPro" id="IPR055414">
    <property type="entry name" value="LRR_R13L4/SHOC2-like"/>
</dbReference>
<dbReference type="GO" id="GO:0009791">
    <property type="term" value="P:post-embryonic development"/>
    <property type="evidence" value="ECO:0007669"/>
    <property type="project" value="UniProtKB-ARBA"/>
</dbReference>
<feature type="transmembrane region" description="Helical" evidence="15">
    <location>
        <begin position="633"/>
        <end position="655"/>
    </location>
</feature>
<dbReference type="PROSITE" id="PS00108">
    <property type="entry name" value="PROTEIN_KINASE_ST"/>
    <property type="match status" value="1"/>
</dbReference>
<evidence type="ECO:0000313" key="19">
    <source>
        <dbReference type="Proteomes" id="UP000325081"/>
    </source>
</evidence>
<dbReference type="GO" id="GO:0006952">
    <property type="term" value="P:defense response"/>
    <property type="evidence" value="ECO:0007669"/>
    <property type="project" value="UniProtKB-ARBA"/>
</dbReference>
<evidence type="ECO:0000256" key="6">
    <source>
        <dbReference type="ARBA" id="ARBA00022729"/>
    </source>
</evidence>
<dbReference type="Proteomes" id="UP000325081">
    <property type="component" value="Unassembled WGS sequence"/>
</dbReference>
<dbReference type="EMBL" id="BKCP01005405">
    <property type="protein sequence ID" value="GER37838.1"/>
    <property type="molecule type" value="Genomic_DNA"/>
</dbReference>
<dbReference type="GO" id="GO:0033612">
    <property type="term" value="F:receptor serine/threonine kinase binding"/>
    <property type="evidence" value="ECO:0007669"/>
    <property type="project" value="TreeGrafter"/>
</dbReference>
<evidence type="ECO:0000256" key="14">
    <source>
        <dbReference type="PROSITE-ProRule" id="PRU10141"/>
    </source>
</evidence>
<dbReference type="Gene3D" id="3.30.200.20">
    <property type="entry name" value="Phosphorylase Kinase, domain 1"/>
    <property type="match status" value="1"/>
</dbReference>
<keyword evidence="8 14" id="KW-0547">Nucleotide-binding</keyword>
<keyword evidence="9 18" id="KW-0418">Kinase</keyword>
<keyword evidence="12 15" id="KW-0472">Membrane</keyword>
<dbReference type="Pfam" id="PF00069">
    <property type="entry name" value="Pkinase"/>
    <property type="match status" value="1"/>
</dbReference>
<dbReference type="InterPro" id="IPR001611">
    <property type="entry name" value="Leu-rich_rpt"/>
</dbReference>
<dbReference type="GO" id="GO:0016020">
    <property type="term" value="C:membrane"/>
    <property type="evidence" value="ECO:0007669"/>
    <property type="project" value="UniProtKB-SubCell"/>
</dbReference>
<dbReference type="InterPro" id="IPR017441">
    <property type="entry name" value="Protein_kinase_ATP_BS"/>
</dbReference>
<evidence type="ECO:0000256" key="3">
    <source>
        <dbReference type="ARBA" id="ARBA00022614"/>
    </source>
</evidence>
<comment type="caution">
    <text evidence="18">The sequence shown here is derived from an EMBL/GenBank/DDBJ whole genome shotgun (WGS) entry which is preliminary data.</text>
</comment>
<dbReference type="FunFam" id="3.80.10.10:FF:000453">
    <property type="entry name" value="Leucine-rich receptor-like protein kinase family protein"/>
    <property type="match status" value="1"/>
</dbReference>
<feature type="binding site" evidence="14">
    <location>
        <position position="726"/>
    </location>
    <ligand>
        <name>ATP</name>
        <dbReference type="ChEBI" id="CHEBI:30616"/>
    </ligand>
</feature>
<evidence type="ECO:0000313" key="18">
    <source>
        <dbReference type="EMBL" id="GER37838.1"/>
    </source>
</evidence>
<dbReference type="GO" id="GO:0005524">
    <property type="term" value="F:ATP binding"/>
    <property type="evidence" value="ECO:0007669"/>
    <property type="project" value="UniProtKB-UniRule"/>
</dbReference>
<feature type="chain" id="PRO_5023145375" evidence="16">
    <location>
        <begin position="38"/>
        <end position="989"/>
    </location>
</feature>
<dbReference type="SUPFAM" id="SSF52047">
    <property type="entry name" value="RNI-like"/>
    <property type="match status" value="1"/>
</dbReference>
<keyword evidence="18" id="KW-0675">Receptor</keyword>
<evidence type="ECO:0000259" key="17">
    <source>
        <dbReference type="PROSITE" id="PS50011"/>
    </source>
</evidence>
<dbReference type="FunFam" id="3.80.10.10:FF:000228">
    <property type="entry name" value="Leucine-rich repeat receptor-like serine/threonine-protein kinase BAM1"/>
    <property type="match status" value="1"/>
</dbReference>
<sequence length="989" mass="109143">MPLNSHQMASHSISNPLSLQMLTTFLILLSFPLNSMCLKVEKQALLEIKNQLIDPLNYLESWKDSDSDSDSPCRFYGVLCDQETGLVLEISLDNKSLSGTISPSISSLKNLTSLVLPYNRISGDLPTELQSCVNLKKLNVSGNYLNGTVPDLSSLKNLEVLDLCDNDFTGPFPAWLGNVTSLTSLSLADNDFDEGEIPESIGNLKKLYYLFLAGSNLKGEIPESLSELEALGTLDICRNKISGEFPRWIDKLKNLFKIELYMNNLTGTLPDGLAELTLLQEFDISVNQFSGEIPRRMGNLTRLTVFHIFRNNFTGEIPAGFGEMRNLVSFGIYMNRFTGLFPPNLGRYSPLNSIDISQNGFSGPLPKYLCQLGSLKKLLAIENEFSGGFPENYADCPSLQRLRVSSNRLVGPIPSRVWALPNVRMIDFSNNNFSGGISGDHIGAALQLQELILSNNGFSGELPRELGKASLIERISLSNNKFSGKIPPEFGGLKQITSIQMDSNELTSSIPPELASCPRLVGLNLASNRLTGQIPSVFSSMTSLNALNLSRNGLTGPIPTGFDKLRLSLVDLSYNRLSGKVPPYFLSIGGDKALFGNRNLCVEENESTKRFVNSTIPFCDGKNSKKSFFKSKVVIFCVILLILVVILLGLMLVSYTDSERAGTGRIFGPGKGNSPNWRLESFQKNEFELDADEICETDEENVIGCGSTGKVYRLDLRKGGGTVAIKQLWKGSGVKLIEAEMKIMGNIRHRNILKLYACLTRGSSHYLVFEYMANGNLYRALRGVVKFGRPELDWCQRYKIGLGAAKGLAYLHHDCSPAIVHRDIKSTNILLDEDYEAKIADFGVAKVVDNISPNGSEMSCFTGTHGYIAPEMAYSLKLTEKSDVYSFGVVLLELVTGKGAVEDEYGEGRDIVYFVSTNLDTRENIVRKILDQKLVSEQVQDDMIKVLKIAVRCTAKLPNLRPCMKEVVKMLVDAEPAGFKSADDGFDEK</sequence>
<evidence type="ECO:0000256" key="8">
    <source>
        <dbReference type="ARBA" id="ARBA00022741"/>
    </source>
</evidence>
<evidence type="ECO:0000256" key="7">
    <source>
        <dbReference type="ARBA" id="ARBA00022737"/>
    </source>
</evidence>
<dbReference type="OrthoDB" id="676979at2759"/>
<evidence type="ECO:0000256" key="11">
    <source>
        <dbReference type="ARBA" id="ARBA00022989"/>
    </source>
</evidence>
<evidence type="ECO:0000256" key="5">
    <source>
        <dbReference type="ARBA" id="ARBA00022692"/>
    </source>
</evidence>
<evidence type="ECO:0000256" key="15">
    <source>
        <dbReference type="SAM" id="Phobius"/>
    </source>
</evidence>
<proteinExistence type="inferred from homology"/>
<feature type="domain" description="Protein kinase" evidence="17">
    <location>
        <begin position="697"/>
        <end position="978"/>
    </location>
</feature>
<dbReference type="GO" id="GO:0051707">
    <property type="term" value="P:response to other organism"/>
    <property type="evidence" value="ECO:0007669"/>
    <property type="project" value="UniProtKB-ARBA"/>
</dbReference>
<keyword evidence="13" id="KW-0325">Glycoprotein</keyword>
<comment type="similarity">
    <text evidence="2">Belongs to the protein kinase superfamily. Ser/Thr protein kinase family.</text>
</comment>
<dbReference type="InterPro" id="IPR050647">
    <property type="entry name" value="Plant_LRR-RLKs"/>
</dbReference>
<dbReference type="FunFam" id="3.30.200.20:FF:000511">
    <property type="entry name" value="Leucine-rich receptor-like protein kinase family protein"/>
    <property type="match status" value="1"/>
</dbReference>
<keyword evidence="3" id="KW-0433">Leucine-rich repeat</keyword>
<keyword evidence="11 15" id="KW-1133">Transmembrane helix</keyword>
<dbReference type="InterPro" id="IPR000719">
    <property type="entry name" value="Prot_kinase_dom"/>
</dbReference>
<evidence type="ECO:0000256" key="13">
    <source>
        <dbReference type="ARBA" id="ARBA00023180"/>
    </source>
</evidence>
<accession>A0A5A7PZ36</accession>
<dbReference type="Pfam" id="PF08263">
    <property type="entry name" value="LRRNT_2"/>
    <property type="match status" value="1"/>
</dbReference>
<feature type="signal peptide" evidence="16">
    <location>
        <begin position="1"/>
        <end position="37"/>
    </location>
</feature>
<dbReference type="InterPro" id="IPR032675">
    <property type="entry name" value="LRR_dom_sf"/>
</dbReference>
<dbReference type="PROSITE" id="PS00107">
    <property type="entry name" value="PROTEIN_KINASE_ATP"/>
    <property type="match status" value="1"/>
</dbReference>
<dbReference type="Gene3D" id="3.80.10.10">
    <property type="entry name" value="Ribonuclease Inhibitor"/>
    <property type="match status" value="3"/>
</dbReference>
<keyword evidence="19" id="KW-1185">Reference proteome</keyword>
<dbReference type="Pfam" id="PF00560">
    <property type="entry name" value="LRR_1"/>
    <property type="match status" value="4"/>
</dbReference>
<gene>
    <name evidence="18" type="ORF">STAS_14259</name>
</gene>
<dbReference type="InterPro" id="IPR011009">
    <property type="entry name" value="Kinase-like_dom_sf"/>
</dbReference>
<evidence type="ECO:0000256" key="9">
    <source>
        <dbReference type="ARBA" id="ARBA00022777"/>
    </source>
</evidence>
<keyword evidence="4" id="KW-0808">Transferase</keyword>
<evidence type="ECO:0000256" key="16">
    <source>
        <dbReference type="SAM" id="SignalP"/>
    </source>
</evidence>
<dbReference type="FunFam" id="3.80.10.10:FF:000233">
    <property type="entry name" value="Leucine-rich repeat receptor-like protein kinase TDR"/>
    <property type="match status" value="1"/>
</dbReference>
<evidence type="ECO:0000256" key="10">
    <source>
        <dbReference type="ARBA" id="ARBA00022840"/>
    </source>
</evidence>
<evidence type="ECO:0000256" key="12">
    <source>
        <dbReference type="ARBA" id="ARBA00023136"/>
    </source>
</evidence>
<organism evidence="18 19">
    <name type="scientific">Striga asiatica</name>
    <name type="common">Asiatic witchweed</name>
    <name type="synonym">Buchnera asiatica</name>
    <dbReference type="NCBI Taxonomy" id="4170"/>
    <lineage>
        <taxon>Eukaryota</taxon>
        <taxon>Viridiplantae</taxon>
        <taxon>Streptophyta</taxon>
        <taxon>Embryophyta</taxon>
        <taxon>Tracheophyta</taxon>
        <taxon>Spermatophyta</taxon>
        <taxon>Magnoliopsida</taxon>
        <taxon>eudicotyledons</taxon>
        <taxon>Gunneridae</taxon>
        <taxon>Pentapetalae</taxon>
        <taxon>asterids</taxon>
        <taxon>lamiids</taxon>
        <taxon>Lamiales</taxon>
        <taxon>Orobanchaceae</taxon>
        <taxon>Buchnereae</taxon>
        <taxon>Striga</taxon>
    </lineage>
</organism>
<dbReference type="InterPro" id="IPR013210">
    <property type="entry name" value="LRR_N_plant-typ"/>
</dbReference>
<keyword evidence="6 16" id="KW-0732">Signal</keyword>
<dbReference type="GO" id="GO:0004672">
    <property type="term" value="F:protein kinase activity"/>
    <property type="evidence" value="ECO:0007669"/>
    <property type="project" value="InterPro"/>
</dbReference>
<keyword evidence="5 15" id="KW-0812">Transmembrane</keyword>
<dbReference type="Pfam" id="PF23598">
    <property type="entry name" value="LRR_14"/>
    <property type="match status" value="1"/>
</dbReference>
<dbReference type="FunFam" id="1.10.510.10:FF:000365">
    <property type="entry name" value="Leucine-rich repeat receptor-like serine/threonine-protein kinase At1g17230"/>
    <property type="match status" value="1"/>
</dbReference>
<dbReference type="Pfam" id="PF13855">
    <property type="entry name" value="LRR_8"/>
    <property type="match status" value="1"/>
</dbReference>
<dbReference type="PANTHER" id="PTHR48056:SF20">
    <property type="entry name" value="PROTEIN KINASE DOMAIN-CONTAINING PROTEIN"/>
    <property type="match status" value="1"/>
</dbReference>
<reference evidence="19" key="1">
    <citation type="journal article" date="2019" name="Curr. Biol.">
        <title>Genome Sequence of Striga asiatica Provides Insight into the Evolution of Plant Parasitism.</title>
        <authorList>
            <person name="Yoshida S."/>
            <person name="Kim S."/>
            <person name="Wafula E.K."/>
            <person name="Tanskanen J."/>
            <person name="Kim Y.M."/>
            <person name="Honaas L."/>
            <person name="Yang Z."/>
            <person name="Spallek T."/>
            <person name="Conn C.E."/>
            <person name="Ichihashi Y."/>
            <person name="Cheong K."/>
            <person name="Cui S."/>
            <person name="Der J.P."/>
            <person name="Gundlach H."/>
            <person name="Jiao Y."/>
            <person name="Hori C."/>
            <person name="Ishida J.K."/>
            <person name="Kasahara H."/>
            <person name="Kiba T."/>
            <person name="Kim M.S."/>
            <person name="Koo N."/>
            <person name="Laohavisit A."/>
            <person name="Lee Y.H."/>
            <person name="Lumba S."/>
            <person name="McCourt P."/>
            <person name="Mortimer J.C."/>
            <person name="Mutuku J.M."/>
            <person name="Nomura T."/>
            <person name="Sasaki-Sekimoto Y."/>
            <person name="Seto Y."/>
            <person name="Wang Y."/>
            <person name="Wakatake T."/>
            <person name="Sakakibara H."/>
            <person name="Demura T."/>
            <person name="Yamaguchi S."/>
            <person name="Yoneyama K."/>
            <person name="Manabe R.I."/>
            <person name="Nelson D.C."/>
            <person name="Schulman A.H."/>
            <person name="Timko M.P."/>
            <person name="dePamphilis C.W."/>
            <person name="Choi D."/>
            <person name="Shirasu K."/>
        </authorList>
    </citation>
    <scope>NUCLEOTIDE SEQUENCE [LARGE SCALE GENOMIC DNA]</scope>
    <source>
        <strain evidence="19">cv. UVA1</strain>
    </source>
</reference>
<dbReference type="SMART" id="SM00220">
    <property type="entry name" value="S_TKc"/>
    <property type="match status" value="1"/>
</dbReference>
<dbReference type="Gene3D" id="1.10.510.10">
    <property type="entry name" value="Transferase(Phosphotransferase) domain 1"/>
    <property type="match status" value="1"/>
</dbReference>
<dbReference type="AlphaFoldDB" id="A0A5A7PZ36"/>
<dbReference type="SUPFAM" id="SSF56112">
    <property type="entry name" value="Protein kinase-like (PK-like)"/>
    <property type="match status" value="1"/>
</dbReference>
<comment type="subcellular location">
    <subcellularLocation>
        <location evidence="1">Membrane</location>
        <topology evidence="1">Single-pass membrane protein</topology>
    </subcellularLocation>
</comment>
<dbReference type="PROSITE" id="PS51450">
    <property type="entry name" value="LRR"/>
    <property type="match status" value="1"/>
</dbReference>
<dbReference type="InterPro" id="IPR008271">
    <property type="entry name" value="Ser/Thr_kinase_AS"/>
</dbReference>
<keyword evidence="10 14" id="KW-0067">ATP-binding</keyword>
<evidence type="ECO:0000256" key="4">
    <source>
        <dbReference type="ARBA" id="ARBA00022679"/>
    </source>
</evidence>
<evidence type="ECO:0000256" key="1">
    <source>
        <dbReference type="ARBA" id="ARBA00004167"/>
    </source>
</evidence>
<dbReference type="SUPFAM" id="SSF52058">
    <property type="entry name" value="L domain-like"/>
    <property type="match status" value="1"/>
</dbReference>
<name>A0A5A7PZ36_STRAF</name>
<dbReference type="PANTHER" id="PTHR48056">
    <property type="entry name" value="LRR RECEPTOR-LIKE SERINE/THREONINE-PROTEIN KINASE-RELATED"/>
    <property type="match status" value="1"/>
</dbReference>